<evidence type="ECO:0000259" key="13">
    <source>
        <dbReference type="Pfam" id="PF01180"/>
    </source>
</evidence>
<dbReference type="Proteomes" id="UP000824071">
    <property type="component" value="Unassembled WGS sequence"/>
</dbReference>
<keyword evidence="6 12" id="KW-0285">Flavoprotein</keyword>
<dbReference type="NCBIfam" id="NF005574">
    <property type="entry name" value="PRK07259.1"/>
    <property type="match status" value="1"/>
</dbReference>
<evidence type="ECO:0000256" key="8">
    <source>
        <dbReference type="ARBA" id="ARBA00022975"/>
    </source>
</evidence>
<feature type="binding site" evidence="12">
    <location>
        <position position="21"/>
    </location>
    <ligand>
        <name>FMN</name>
        <dbReference type="ChEBI" id="CHEBI:58210"/>
    </ligand>
</feature>
<evidence type="ECO:0000256" key="12">
    <source>
        <dbReference type="HAMAP-Rule" id="MF_00224"/>
    </source>
</evidence>
<name>A0A9D1LED7_9FIRM</name>
<dbReference type="InterPro" id="IPR012135">
    <property type="entry name" value="Dihydroorotate_DH_1_2"/>
</dbReference>
<evidence type="ECO:0000256" key="10">
    <source>
        <dbReference type="ARBA" id="ARBA00023027"/>
    </source>
</evidence>
<keyword evidence="8 12" id="KW-0665">Pyrimidine biosynthesis</keyword>
<proteinExistence type="inferred from homology"/>
<comment type="caution">
    <text evidence="14">The sequence shown here is derived from an EMBL/GenBank/DDBJ whole genome shotgun (WGS) entry which is preliminary data.</text>
</comment>
<dbReference type="InterPro" id="IPR013785">
    <property type="entry name" value="Aldolase_TIM"/>
</dbReference>
<gene>
    <name evidence="12" type="primary">pyrD</name>
    <name evidence="14" type="ORF">IAC53_07575</name>
</gene>
<dbReference type="PROSITE" id="PS00911">
    <property type="entry name" value="DHODEHASE_1"/>
    <property type="match status" value="1"/>
</dbReference>
<feature type="binding site" evidence="12">
    <location>
        <begin position="191"/>
        <end position="192"/>
    </location>
    <ligand>
        <name>substrate</name>
    </ligand>
</feature>
<feature type="binding site" evidence="12">
    <location>
        <begin position="69"/>
        <end position="73"/>
    </location>
    <ligand>
        <name>substrate</name>
    </ligand>
</feature>
<evidence type="ECO:0000313" key="15">
    <source>
        <dbReference type="Proteomes" id="UP000824071"/>
    </source>
</evidence>
<dbReference type="EMBL" id="DVMW01000043">
    <property type="protein sequence ID" value="HIU36445.1"/>
    <property type="molecule type" value="Genomic_DNA"/>
</dbReference>
<comment type="function">
    <text evidence="1">Catalyzes the conversion of dihydroorotate to orotate with NAD(+) as electron acceptor.</text>
</comment>
<feature type="binding site" evidence="12">
    <location>
        <position position="99"/>
    </location>
    <ligand>
        <name>FMN</name>
        <dbReference type="ChEBI" id="CHEBI:58210"/>
    </ligand>
</feature>
<keyword evidence="7 12" id="KW-0288">FMN</keyword>
<evidence type="ECO:0000256" key="9">
    <source>
        <dbReference type="ARBA" id="ARBA00023002"/>
    </source>
</evidence>
<feature type="binding site" evidence="12">
    <location>
        <position position="216"/>
    </location>
    <ligand>
        <name>FMN</name>
        <dbReference type="ChEBI" id="CHEBI:58210"/>
    </ligand>
</feature>
<dbReference type="InterPro" id="IPR005720">
    <property type="entry name" value="Dihydroorotate_DH_cat"/>
</dbReference>
<accession>A0A9D1LED7</accession>
<feature type="binding site" evidence="12">
    <location>
        <begin position="242"/>
        <end position="243"/>
    </location>
    <ligand>
        <name>FMN</name>
        <dbReference type="ChEBI" id="CHEBI:58210"/>
    </ligand>
</feature>
<reference evidence="14" key="1">
    <citation type="submission" date="2020-10" db="EMBL/GenBank/DDBJ databases">
        <authorList>
            <person name="Gilroy R."/>
        </authorList>
    </citation>
    <scope>NUCLEOTIDE SEQUENCE</scope>
    <source>
        <strain evidence="14">ChiGjej1B1-19959</strain>
    </source>
</reference>
<evidence type="ECO:0000256" key="3">
    <source>
        <dbReference type="ARBA" id="ARBA00004715"/>
    </source>
</evidence>
<dbReference type="GO" id="GO:0006207">
    <property type="term" value="P:'de novo' pyrimidine nucleobase biosynthetic process"/>
    <property type="evidence" value="ECO:0007669"/>
    <property type="project" value="InterPro"/>
</dbReference>
<dbReference type="PANTHER" id="PTHR48109">
    <property type="entry name" value="DIHYDROOROTATE DEHYDROGENASE (QUINONE), MITOCHONDRIAL-RELATED"/>
    <property type="match status" value="1"/>
</dbReference>
<evidence type="ECO:0000256" key="11">
    <source>
        <dbReference type="ARBA" id="ARBA00048996"/>
    </source>
</evidence>
<feature type="binding site" evidence="12">
    <location>
        <begin position="45"/>
        <end position="46"/>
    </location>
    <ligand>
        <name>FMN</name>
        <dbReference type="ChEBI" id="CHEBI:58210"/>
    </ligand>
</feature>
<comment type="pathway">
    <text evidence="3">Pyrimidine metabolism; UMP biosynthesis via de novo pathway; orotate from (S)-dihydroorotate (NAD(+) route): step 1/1.</text>
</comment>
<dbReference type="InterPro" id="IPR033888">
    <property type="entry name" value="DHOD_1B"/>
</dbReference>
<dbReference type="SUPFAM" id="SSF51395">
    <property type="entry name" value="FMN-linked oxidoreductases"/>
    <property type="match status" value="1"/>
</dbReference>
<keyword evidence="9 12" id="KW-0560">Oxidoreductase</keyword>
<dbReference type="PIRSF" id="PIRSF000164">
    <property type="entry name" value="DHO_oxidase"/>
    <property type="match status" value="1"/>
</dbReference>
<feature type="binding site" evidence="12">
    <location>
        <position position="126"/>
    </location>
    <ligand>
        <name>substrate</name>
    </ligand>
</feature>
<dbReference type="FunFam" id="3.20.20.70:FF:000027">
    <property type="entry name" value="Dihydropyrimidine dehydrogenase [NADP(+)]"/>
    <property type="match status" value="1"/>
</dbReference>
<dbReference type="InterPro" id="IPR001295">
    <property type="entry name" value="Dihydroorotate_DH_CS"/>
</dbReference>
<keyword evidence="10" id="KW-0520">NAD</keyword>
<dbReference type="CDD" id="cd04740">
    <property type="entry name" value="DHOD_1B_like"/>
    <property type="match status" value="1"/>
</dbReference>
<reference evidence="14" key="2">
    <citation type="journal article" date="2021" name="PeerJ">
        <title>Extensive microbial diversity within the chicken gut microbiome revealed by metagenomics and culture.</title>
        <authorList>
            <person name="Gilroy R."/>
            <person name="Ravi A."/>
            <person name="Getino M."/>
            <person name="Pursley I."/>
            <person name="Horton D.L."/>
            <person name="Alikhan N.F."/>
            <person name="Baker D."/>
            <person name="Gharbi K."/>
            <person name="Hall N."/>
            <person name="Watson M."/>
            <person name="Adriaenssens E.M."/>
            <person name="Foster-Nyarko E."/>
            <person name="Jarju S."/>
            <person name="Secka A."/>
            <person name="Antonio M."/>
            <person name="Oren A."/>
            <person name="Chaudhuri R.R."/>
            <person name="La Ragione R."/>
            <person name="Hildebrand F."/>
            <person name="Pallen M.J."/>
        </authorList>
    </citation>
    <scope>NUCLEOTIDE SEQUENCE</scope>
    <source>
        <strain evidence="14">ChiGjej1B1-19959</strain>
    </source>
</reference>
<dbReference type="GO" id="GO:0044205">
    <property type="term" value="P:'de novo' UMP biosynthetic process"/>
    <property type="evidence" value="ECO:0007669"/>
    <property type="project" value="UniProtKB-UniRule"/>
</dbReference>
<dbReference type="InterPro" id="IPR049622">
    <property type="entry name" value="Dihydroorotate_DH_I"/>
</dbReference>
<evidence type="ECO:0000256" key="5">
    <source>
        <dbReference type="ARBA" id="ARBA00022490"/>
    </source>
</evidence>
<comment type="caution">
    <text evidence="12">Lacks conserved residue(s) required for the propagation of feature annotation.</text>
</comment>
<comment type="catalytic activity">
    <reaction evidence="12">
        <text>(S)-dihydroorotate + A = orotate + AH2</text>
        <dbReference type="Rhea" id="RHEA:18073"/>
        <dbReference type="ChEBI" id="CHEBI:13193"/>
        <dbReference type="ChEBI" id="CHEBI:17499"/>
        <dbReference type="ChEBI" id="CHEBI:30839"/>
        <dbReference type="ChEBI" id="CHEBI:30864"/>
    </reaction>
</comment>
<feature type="active site" description="Nucleophile" evidence="12">
    <location>
        <position position="129"/>
    </location>
</feature>
<feature type="binding site" evidence="12">
    <location>
        <position position="190"/>
    </location>
    <ligand>
        <name>FMN</name>
        <dbReference type="ChEBI" id="CHEBI:58210"/>
    </ligand>
</feature>
<organism evidence="14 15">
    <name type="scientific">Candidatus Fimenecus excrementigallinarum</name>
    <dbReference type="NCBI Taxonomy" id="2840816"/>
    <lineage>
        <taxon>Bacteria</taxon>
        <taxon>Bacillati</taxon>
        <taxon>Bacillota</taxon>
        <taxon>Clostridia</taxon>
        <taxon>Candidatus Fimenecus</taxon>
    </lineage>
</organism>
<comment type="similarity">
    <text evidence="4 12">Belongs to the dihydroorotate dehydrogenase family. Type 1 subfamily.</text>
</comment>
<comment type="cofactor">
    <cofactor evidence="12">
        <name>FMN</name>
        <dbReference type="ChEBI" id="CHEBI:58210"/>
    </cofactor>
    <text evidence="12">Binds 1 FMN per subunit.</text>
</comment>
<evidence type="ECO:0000256" key="2">
    <source>
        <dbReference type="ARBA" id="ARBA00004496"/>
    </source>
</evidence>
<dbReference type="AlphaFoldDB" id="A0A9D1LED7"/>
<dbReference type="Gene3D" id="3.20.20.70">
    <property type="entry name" value="Aldolase class I"/>
    <property type="match status" value="1"/>
</dbReference>
<feature type="binding site" evidence="12">
    <location>
        <position position="45"/>
    </location>
    <ligand>
        <name>substrate</name>
    </ligand>
</feature>
<evidence type="ECO:0000256" key="1">
    <source>
        <dbReference type="ARBA" id="ARBA00003616"/>
    </source>
</evidence>
<dbReference type="EC" id="1.3.-.-" evidence="12"/>
<comment type="catalytic activity">
    <reaction evidence="11">
        <text>(S)-dihydroorotate + NAD(+) = orotate + NADH + H(+)</text>
        <dbReference type="Rhea" id="RHEA:13513"/>
        <dbReference type="ChEBI" id="CHEBI:15378"/>
        <dbReference type="ChEBI" id="CHEBI:30839"/>
        <dbReference type="ChEBI" id="CHEBI:30864"/>
        <dbReference type="ChEBI" id="CHEBI:57540"/>
        <dbReference type="ChEBI" id="CHEBI:57945"/>
        <dbReference type="EC" id="1.3.1.14"/>
    </reaction>
</comment>
<comment type="subcellular location">
    <subcellularLocation>
        <location evidence="2 12">Cytoplasm</location>
    </subcellularLocation>
</comment>
<dbReference type="InterPro" id="IPR024920">
    <property type="entry name" value="Dihydroorotate_DH_1"/>
</dbReference>
<dbReference type="InterPro" id="IPR050074">
    <property type="entry name" value="DHO_dehydrogenase"/>
</dbReference>
<keyword evidence="5 12" id="KW-0963">Cytoplasm</keyword>
<feature type="binding site" evidence="12">
    <location>
        <position position="164"/>
    </location>
    <ligand>
        <name>FMN</name>
        <dbReference type="ChEBI" id="CHEBI:58210"/>
    </ligand>
</feature>
<dbReference type="GO" id="GO:0005737">
    <property type="term" value="C:cytoplasm"/>
    <property type="evidence" value="ECO:0007669"/>
    <property type="project" value="UniProtKB-SubCell"/>
</dbReference>
<dbReference type="GO" id="GO:0004589">
    <property type="term" value="F:dihydroorotate dehydrogenase (NAD+) activity"/>
    <property type="evidence" value="ECO:0007669"/>
    <property type="project" value="UniProtKB-EC"/>
</dbReference>
<evidence type="ECO:0000256" key="7">
    <source>
        <dbReference type="ARBA" id="ARBA00022643"/>
    </source>
</evidence>
<evidence type="ECO:0000256" key="4">
    <source>
        <dbReference type="ARBA" id="ARBA00008008"/>
    </source>
</evidence>
<evidence type="ECO:0000313" key="14">
    <source>
        <dbReference type="EMBL" id="HIU36445.1"/>
    </source>
</evidence>
<protein>
    <recommendedName>
        <fullName evidence="12">Dihydroorotate dehydrogenase</fullName>
        <shortName evidence="12">DHOD</shortName>
        <shortName evidence="12">DHODase</shortName>
        <shortName evidence="12">DHOdehase</shortName>
        <ecNumber evidence="12">1.3.-.-</ecNumber>
    </recommendedName>
</protein>
<dbReference type="NCBIfam" id="TIGR01037">
    <property type="entry name" value="pyrD_sub1_fam"/>
    <property type="match status" value="1"/>
</dbReference>
<dbReference type="PANTHER" id="PTHR48109:SF1">
    <property type="entry name" value="DIHYDROOROTATE DEHYDROGENASE (FUMARATE)"/>
    <property type="match status" value="1"/>
</dbReference>
<dbReference type="Pfam" id="PF01180">
    <property type="entry name" value="DHO_dh"/>
    <property type="match status" value="1"/>
</dbReference>
<dbReference type="HAMAP" id="MF_00224">
    <property type="entry name" value="DHO_dh_type1"/>
    <property type="match status" value="1"/>
</dbReference>
<sequence>MADLHVDLCGVRLKNPVITASGTFGFGQEYARLYDIQKLGGISCKGTTLHERPGNLPPRIAETPSGMLNSVGLQNPGVDAFLKDDLPALEKLDLAVLANVAGSTEDEYVETIRRLQGSAVDIIEVNISCPNVKAGGVSFGTDPSAVERITRLCKAASDKPIMMKLSPNVTDIAEIAAAAEAGGADAVSLINTLTGMRIDIRTRRPILRNNTGGLSGAAVFPVALRMVWQVANRVQIPVVGMGGITRWQDAAEMLLAGASAVQIGAANFTDAFTPLHIIEGLNAYLDENGLASVSELVGQVRPW</sequence>
<feature type="binding site" evidence="12">
    <location>
        <position position="126"/>
    </location>
    <ligand>
        <name>FMN</name>
        <dbReference type="ChEBI" id="CHEBI:58210"/>
    </ligand>
</feature>
<feature type="domain" description="Dihydroorotate dehydrogenase catalytic" evidence="13">
    <location>
        <begin position="4"/>
        <end position="285"/>
    </location>
</feature>
<evidence type="ECO:0000256" key="6">
    <source>
        <dbReference type="ARBA" id="ARBA00022630"/>
    </source>
</evidence>